<reference evidence="10 11" key="1">
    <citation type="journal article" date="2013" name="Int. J. Syst. Evol. Microbiol.">
        <title>Celerinatantimonas yamalensis sp. nov., a cold-adapted diazotrophic bacterium from a cold permafrost brine.</title>
        <authorList>
            <person name="Shcherbakova V."/>
            <person name="Chuvilskaya N."/>
            <person name="Rivkina E."/>
            <person name="Demidov N."/>
            <person name="Uchaeva V."/>
            <person name="Suetin S."/>
            <person name="Suzina N."/>
            <person name="Gilichinsky D."/>
        </authorList>
    </citation>
    <scope>NUCLEOTIDE SEQUENCE [LARGE SCALE GENOMIC DNA]</scope>
    <source>
        <strain evidence="10 11">C7</strain>
    </source>
</reference>
<comment type="subcellular location">
    <subcellularLocation>
        <location evidence="1">Cell inner membrane</location>
        <topology evidence="1">Multi-pass membrane protein</topology>
    </subcellularLocation>
</comment>
<evidence type="ECO:0000256" key="3">
    <source>
        <dbReference type="ARBA" id="ARBA00018831"/>
    </source>
</evidence>
<dbReference type="EMBL" id="JBEQCT010000003">
    <property type="protein sequence ID" value="MFM2485308.1"/>
    <property type="molecule type" value="Genomic_DNA"/>
</dbReference>
<feature type="transmembrane region" description="Helical" evidence="9">
    <location>
        <begin position="63"/>
        <end position="85"/>
    </location>
</feature>
<evidence type="ECO:0000256" key="1">
    <source>
        <dbReference type="ARBA" id="ARBA00004429"/>
    </source>
</evidence>
<dbReference type="InterPro" id="IPR007334">
    <property type="entry name" value="UPF0208"/>
</dbReference>
<evidence type="ECO:0000256" key="5">
    <source>
        <dbReference type="ARBA" id="ARBA00022519"/>
    </source>
</evidence>
<dbReference type="Pfam" id="PF04217">
    <property type="entry name" value="DUF412"/>
    <property type="match status" value="1"/>
</dbReference>
<gene>
    <name evidence="10" type="primary">yfbV</name>
    <name evidence="10" type="ORF">ABUE30_09580</name>
</gene>
<name>A0ABW9G6U5_9GAMM</name>
<evidence type="ECO:0000313" key="10">
    <source>
        <dbReference type="EMBL" id="MFM2485308.1"/>
    </source>
</evidence>
<evidence type="ECO:0000256" key="6">
    <source>
        <dbReference type="ARBA" id="ARBA00022692"/>
    </source>
</evidence>
<evidence type="ECO:0000256" key="9">
    <source>
        <dbReference type="SAM" id="Phobius"/>
    </source>
</evidence>
<dbReference type="Proteomes" id="UP001629953">
    <property type="component" value="Unassembled WGS sequence"/>
</dbReference>
<keyword evidence="6 9" id="KW-0812">Transmembrane</keyword>
<keyword evidence="11" id="KW-1185">Reference proteome</keyword>
<sequence length="147" mass="16745">MSDFSTTIKDGVSYAKLWPTEPSLAPLFVEQRLIQTIPWLNKVMPALAVITIVLPYIGQQTNLLPQSAVFALLFLAAPFHLYYWLGHRANTMLPPTLAHWYRELHHKLSDAGETMQPVVSRPRYVELADTLKKAFARFDKGFVIYGD</sequence>
<keyword evidence="8 9" id="KW-0472">Membrane</keyword>
<comment type="caution">
    <text evidence="10">The sequence shown here is derived from an EMBL/GenBank/DDBJ whole genome shotgun (WGS) entry which is preliminary data.</text>
</comment>
<dbReference type="RefSeq" id="WP_408623521.1">
    <property type="nucleotide sequence ID" value="NZ_JBEQCT010000003.1"/>
</dbReference>
<dbReference type="NCBIfam" id="NF002493">
    <property type="entry name" value="PRK01816.1"/>
    <property type="match status" value="1"/>
</dbReference>
<evidence type="ECO:0000256" key="4">
    <source>
        <dbReference type="ARBA" id="ARBA00022475"/>
    </source>
</evidence>
<evidence type="ECO:0000256" key="7">
    <source>
        <dbReference type="ARBA" id="ARBA00022989"/>
    </source>
</evidence>
<keyword evidence="5" id="KW-0997">Cell inner membrane</keyword>
<keyword evidence="7 9" id="KW-1133">Transmembrane helix</keyword>
<accession>A0ABW9G6U5</accession>
<keyword evidence="4" id="KW-1003">Cell membrane</keyword>
<evidence type="ECO:0000256" key="2">
    <source>
        <dbReference type="ARBA" id="ARBA00009474"/>
    </source>
</evidence>
<evidence type="ECO:0000256" key="8">
    <source>
        <dbReference type="ARBA" id="ARBA00023136"/>
    </source>
</evidence>
<evidence type="ECO:0000313" key="11">
    <source>
        <dbReference type="Proteomes" id="UP001629953"/>
    </source>
</evidence>
<protein>
    <recommendedName>
        <fullName evidence="3">UPF0208 membrane protein YfbV</fullName>
    </recommendedName>
</protein>
<feature type="transmembrane region" description="Helical" evidence="9">
    <location>
        <begin position="39"/>
        <end position="57"/>
    </location>
</feature>
<organism evidence="10 11">
    <name type="scientific">Celerinatantimonas yamalensis</name>
    <dbReference type="NCBI Taxonomy" id="559956"/>
    <lineage>
        <taxon>Bacteria</taxon>
        <taxon>Pseudomonadati</taxon>
        <taxon>Pseudomonadota</taxon>
        <taxon>Gammaproteobacteria</taxon>
        <taxon>Celerinatantimonadaceae</taxon>
        <taxon>Celerinatantimonas</taxon>
    </lineage>
</organism>
<proteinExistence type="inferred from homology"/>
<comment type="similarity">
    <text evidence="2">Belongs to the UPF0208 family.</text>
</comment>